<dbReference type="STRING" id="94869.SAMN04488529_103110"/>
<dbReference type="GO" id="GO:0009229">
    <property type="term" value="P:thiamine diphosphate biosynthetic process"/>
    <property type="evidence" value="ECO:0007669"/>
    <property type="project" value="InterPro"/>
</dbReference>
<dbReference type="GO" id="GO:0016301">
    <property type="term" value="F:kinase activity"/>
    <property type="evidence" value="ECO:0007669"/>
    <property type="project" value="UniProtKB-KW"/>
</dbReference>
<dbReference type="RefSeq" id="WP_089967915.1">
    <property type="nucleotide sequence ID" value="NZ_FNJM01000003.1"/>
</dbReference>
<proteinExistence type="predicted"/>
<dbReference type="EMBL" id="FNJM01000003">
    <property type="protein sequence ID" value="SDP26682.1"/>
    <property type="molecule type" value="Genomic_DNA"/>
</dbReference>
<keyword evidence="3 7" id="KW-0418">Kinase</keyword>
<dbReference type="SMART" id="SM00983">
    <property type="entry name" value="TPK_B1_binding"/>
    <property type="match status" value="1"/>
</dbReference>
<dbReference type="OrthoDB" id="9804377at2"/>
<protein>
    <recommendedName>
        <fullName evidence="5">Thiamine diphosphokinase</fullName>
        <ecNumber evidence="5">2.7.6.2</ecNumber>
    </recommendedName>
</protein>
<keyword evidence="2" id="KW-0547">Nucleotide-binding</keyword>
<dbReference type="GO" id="GO:0005524">
    <property type="term" value="F:ATP binding"/>
    <property type="evidence" value="ECO:0007669"/>
    <property type="project" value="UniProtKB-KW"/>
</dbReference>
<evidence type="ECO:0000256" key="3">
    <source>
        <dbReference type="ARBA" id="ARBA00022777"/>
    </source>
</evidence>
<organism evidence="7 8">
    <name type="scientific">Clostridium gasigenes</name>
    <dbReference type="NCBI Taxonomy" id="94869"/>
    <lineage>
        <taxon>Bacteria</taxon>
        <taxon>Bacillati</taxon>
        <taxon>Bacillota</taxon>
        <taxon>Clostridia</taxon>
        <taxon>Eubacteriales</taxon>
        <taxon>Clostridiaceae</taxon>
        <taxon>Clostridium</taxon>
    </lineage>
</organism>
<evidence type="ECO:0000313" key="7">
    <source>
        <dbReference type="EMBL" id="SDP26682.1"/>
    </source>
</evidence>
<dbReference type="InterPro" id="IPR053149">
    <property type="entry name" value="TPK"/>
</dbReference>
<dbReference type="GO" id="GO:0004788">
    <property type="term" value="F:thiamine diphosphokinase activity"/>
    <property type="evidence" value="ECO:0007669"/>
    <property type="project" value="UniProtKB-UniRule"/>
</dbReference>
<dbReference type="SUPFAM" id="SSF63862">
    <property type="entry name" value="Thiamin pyrophosphokinase, substrate-binding domain"/>
    <property type="match status" value="1"/>
</dbReference>
<dbReference type="CDD" id="cd07995">
    <property type="entry name" value="TPK"/>
    <property type="match status" value="1"/>
</dbReference>
<keyword evidence="4" id="KW-0067">ATP-binding</keyword>
<dbReference type="Pfam" id="PF04263">
    <property type="entry name" value="TPK_catalytic"/>
    <property type="match status" value="1"/>
</dbReference>
<dbReference type="InterPro" id="IPR036371">
    <property type="entry name" value="TPK_B1-bd_sf"/>
</dbReference>
<dbReference type="Proteomes" id="UP000198597">
    <property type="component" value="Unassembled WGS sequence"/>
</dbReference>
<dbReference type="GO" id="GO:0006772">
    <property type="term" value="P:thiamine metabolic process"/>
    <property type="evidence" value="ECO:0007669"/>
    <property type="project" value="UniProtKB-UniRule"/>
</dbReference>
<dbReference type="Pfam" id="PF04265">
    <property type="entry name" value="TPK_B1_binding"/>
    <property type="match status" value="1"/>
</dbReference>
<sequence length="211" mass="23699">MKALIVSGGRAPSEELLLEYIVDSELIIGADRGCEVLLKYGVVPNYIIGDFDSASKETIKKLEEMNVCKFKYKKEKDYTDTELAFKLALDKGATEIIMMGVTGSRYDHTLGNIGLLLKALELKVNAKIIDDNNKIYLINKNTKFTGHFGDIISFQAYFQTVKSLNIKGAKYELSNYDLKIGESITTSNEFLEESIEISFEEGVLMVLHTRD</sequence>
<dbReference type="InterPro" id="IPR007371">
    <property type="entry name" value="TPK_catalytic"/>
</dbReference>
<keyword evidence="8" id="KW-1185">Reference proteome</keyword>
<reference evidence="7 8" key="1">
    <citation type="submission" date="2016-10" db="EMBL/GenBank/DDBJ databases">
        <authorList>
            <person name="de Groot N.N."/>
        </authorList>
    </citation>
    <scope>NUCLEOTIDE SEQUENCE [LARGE SCALE GENOMIC DNA]</scope>
    <source>
        <strain evidence="7 8">DSM 12272</strain>
    </source>
</reference>
<dbReference type="InterPro" id="IPR036759">
    <property type="entry name" value="TPK_catalytic_sf"/>
</dbReference>
<accession>A0A1H0RAR8</accession>
<dbReference type="InterPro" id="IPR007373">
    <property type="entry name" value="Thiamin_PyroPKinase_B1-bd"/>
</dbReference>
<dbReference type="GO" id="GO:0030975">
    <property type="term" value="F:thiamine binding"/>
    <property type="evidence" value="ECO:0007669"/>
    <property type="project" value="InterPro"/>
</dbReference>
<name>A0A1H0RAR8_9CLOT</name>
<evidence type="ECO:0000313" key="8">
    <source>
        <dbReference type="Proteomes" id="UP000198597"/>
    </source>
</evidence>
<dbReference type="Gene3D" id="3.40.50.10240">
    <property type="entry name" value="Thiamin pyrophosphokinase, catalytic domain"/>
    <property type="match status" value="1"/>
</dbReference>
<evidence type="ECO:0000259" key="6">
    <source>
        <dbReference type="SMART" id="SM00983"/>
    </source>
</evidence>
<keyword evidence="1" id="KW-0808">Transferase</keyword>
<dbReference type="EC" id="2.7.6.2" evidence="5"/>
<gene>
    <name evidence="7" type="ORF">SAMN04488529_103110</name>
</gene>
<feature type="domain" description="Thiamin pyrophosphokinase thiamin-binding" evidence="6">
    <location>
        <begin position="146"/>
        <end position="205"/>
    </location>
</feature>
<evidence type="ECO:0000256" key="5">
    <source>
        <dbReference type="NCBIfam" id="TIGR01378"/>
    </source>
</evidence>
<evidence type="ECO:0000256" key="2">
    <source>
        <dbReference type="ARBA" id="ARBA00022741"/>
    </source>
</evidence>
<dbReference type="InterPro" id="IPR006282">
    <property type="entry name" value="Thi_PPkinase"/>
</dbReference>
<dbReference type="PANTHER" id="PTHR41299">
    <property type="entry name" value="THIAMINE PYROPHOSPHOKINASE"/>
    <property type="match status" value="1"/>
</dbReference>
<evidence type="ECO:0000256" key="1">
    <source>
        <dbReference type="ARBA" id="ARBA00022679"/>
    </source>
</evidence>
<dbReference type="AlphaFoldDB" id="A0A1H0RAR8"/>
<dbReference type="SUPFAM" id="SSF63999">
    <property type="entry name" value="Thiamin pyrophosphokinase, catalytic domain"/>
    <property type="match status" value="1"/>
</dbReference>
<evidence type="ECO:0000256" key="4">
    <source>
        <dbReference type="ARBA" id="ARBA00022840"/>
    </source>
</evidence>
<dbReference type="NCBIfam" id="TIGR01378">
    <property type="entry name" value="thi_PPkinase"/>
    <property type="match status" value="1"/>
</dbReference>
<dbReference type="PANTHER" id="PTHR41299:SF1">
    <property type="entry name" value="THIAMINE PYROPHOSPHOKINASE"/>
    <property type="match status" value="1"/>
</dbReference>